<dbReference type="SUPFAM" id="SSF46689">
    <property type="entry name" value="Homeodomain-like"/>
    <property type="match status" value="2"/>
</dbReference>
<dbReference type="RefSeq" id="WP_090440526.1">
    <property type="nucleotide sequence ID" value="NZ_FOHU01000003.1"/>
</dbReference>
<protein>
    <submittedName>
        <fullName evidence="5">AraC family transcriptional regulator</fullName>
    </submittedName>
</protein>
<dbReference type="InterPro" id="IPR029442">
    <property type="entry name" value="GyrI-like"/>
</dbReference>
<keyword evidence="3" id="KW-0804">Transcription</keyword>
<keyword evidence="2" id="KW-0238">DNA-binding</keyword>
<dbReference type="SMART" id="SM00342">
    <property type="entry name" value="HTH_ARAC"/>
    <property type="match status" value="1"/>
</dbReference>
<dbReference type="InterPro" id="IPR010499">
    <property type="entry name" value="AraC_E-bd"/>
</dbReference>
<dbReference type="InterPro" id="IPR011256">
    <property type="entry name" value="Reg_factor_effector_dom_sf"/>
</dbReference>
<evidence type="ECO:0000256" key="3">
    <source>
        <dbReference type="ARBA" id="ARBA00023163"/>
    </source>
</evidence>
<accession>A0A1I0AX55</accession>
<evidence type="ECO:0000256" key="1">
    <source>
        <dbReference type="ARBA" id="ARBA00023015"/>
    </source>
</evidence>
<organism evidence="5 6">
    <name type="scientific">Natronincola peptidivorans</name>
    <dbReference type="NCBI Taxonomy" id="426128"/>
    <lineage>
        <taxon>Bacteria</taxon>
        <taxon>Bacillati</taxon>
        <taxon>Bacillota</taxon>
        <taxon>Clostridia</taxon>
        <taxon>Peptostreptococcales</taxon>
        <taxon>Natronincolaceae</taxon>
        <taxon>Natronincola</taxon>
    </lineage>
</organism>
<dbReference type="PANTHER" id="PTHR40055:SF2">
    <property type="entry name" value="DNA GYRASE INHIBITOR"/>
    <property type="match status" value="1"/>
</dbReference>
<dbReference type="Pfam" id="PF06445">
    <property type="entry name" value="GyrI-like"/>
    <property type="match status" value="1"/>
</dbReference>
<gene>
    <name evidence="5" type="ORF">SAMN05660297_01114</name>
</gene>
<dbReference type="PANTHER" id="PTHR40055">
    <property type="entry name" value="TRANSCRIPTIONAL REGULATOR YGIV-RELATED"/>
    <property type="match status" value="1"/>
</dbReference>
<dbReference type="GO" id="GO:0043565">
    <property type="term" value="F:sequence-specific DNA binding"/>
    <property type="evidence" value="ECO:0007669"/>
    <property type="project" value="InterPro"/>
</dbReference>
<keyword evidence="1" id="KW-0805">Transcription regulation</keyword>
<dbReference type="Gene3D" id="1.10.10.60">
    <property type="entry name" value="Homeodomain-like"/>
    <property type="match status" value="2"/>
</dbReference>
<dbReference type="PRINTS" id="PR00032">
    <property type="entry name" value="HTHARAC"/>
</dbReference>
<evidence type="ECO:0000259" key="4">
    <source>
        <dbReference type="PROSITE" id="PS01124"/>
    </source>
</evidence>
<dbReference type="EMBL" id="FOHU01000003">
    <property type="protein sequence ID" value="SES98979.1"/>
    <property type="molecule type" value="Genomic_DNA"/>
</dbReference>
<feature type="domain" description="HTH araC/xylS-type" evidence="4">
    <location>
        <begin position="18"/>
        <end position="117"/>
    </location>
</feature>
<dbReference type="InterPro" id="IPR050908">
    <property type="entry name" value="SmbC-like"/>
</dbReference>
<dbReference type="Proteomes" id="UP000199568">
    <property type="component" value="Unassembled WGS sequence"/>
</dbReference>
<proteinExistence type="predicted"/>
<dbReference type="PROSITE" id="PS01124">
    <property type="entry name" value="HTH_ARAC_FAMILY_2"/>
    <property type="match status" value="1"/>
</dbReference>
<dbReference type="Gene3D" id="3.20.80.10">
    <property type="entry name" value="Regulatory factor, effector binding domain"/>
    <property type="match status" value="1"/>
</dbReference>
<evidence type="ECO:0000256" key="2">
    <source>
        <dbReference type="ARBA" id="ARBA00023125"/>
    </source>
</evidence>
<dbReference type="SUPFAM" id="SSF55136">
    <property type="entry name" value="Probable bacterial effector-binding domain"/>
    <property type="match status" value="1"/>
</dbReference>
<dbReference type="Pfam" id="PF12833">
    <property type="entry name" value="HTH_18"/>
    <property type="match status" value="1"/>
</dbReference>
<dbReference type="GO" id="GO:0003700">
    <property type="term" value="F:DNA-binding transcription factor activity"/>
    <property type="evidence" value="ECO:0007669"/>
    <property type="project" value="InterPro"/>
</dbReference>
<dbReference type="InterPro" id="IPR009057">
    <property type="entry name" value="Homeodomain-like_sf"/>
</dbReference>
<evidence type="ECO:0000313" key="5">
    <source>
        <dbReference type="EMBL" id="SES98979.1"/>
    </source>
</evidence>
<dbReference type="SMART" id="SM00871">
    <property type="entry name" value="AraC_E_bind"/>
    <property type="match status" value="1"/>
</dbReference>
<dbReference type="InterPro" id="IPR018060">
    <property type="entry name" value="HTH_AraC"/>
</dbReference>
<dbReference type="AlphaFoldDB" id="A0A1I0AX55"/>
<keyword evidence="6" id="KW-1185">Reference proteome</keyword>
<dbReference type="InterPro" id="IPR020449">
    <property type="entry name" value="Tscrpt_reg_AraC-type_HTH"/>
</dbReference>
<evidence type="ECO:0000313" key="6">
    <source>
        <dbReference type="Proteomes" id="UP000199568"/>
    </source>
</evidence>
<name>A0A1I0AX55_9FIRM</name>
<reference evidence="5 6" key="1">
    <citation type="submission" date="2016-10" db="EMBL/GenBank/DDBJ databases">
        <authorList>
            <person name="de Groot N.N."/>
        </authorList>
    </citation>
    <scope>NUCLEOTIDE SEQUENCE [LARGE SCALE GENOMIC DNA]</scope>
    <source>
        <strain evidence="5 6">DSM 18979</strain>
    </source>
</reference>
<dbReference type="STRING" id="426128.SAMN05660297_01114"/>
<sequence>MEDDRRNIVREEYIARINSVQDYIEANFSEEFSLKKLAEIANFSPYHFHRIFSIMTGETLFQFIQRIRLEKAGFLLLANPKTPIIEIALECGFSNQASFAKAFKNHFNMNASKFREERLQEIELKSTPESNMGKVFCQGINYNGTIKGKQCCITEVTLDTSFSVEVKEIPDMEVVYIRHTGPYKQDAALFHALFEKLYHWGAERGLMEADEIKWLTLFHDKLDLTEDHKLRISICMTVSKGVKVDGEVGRTTIPGGKYAVGHFQLQEDQYQNAWKALCGQWLPESGYQPDDRLCFELYPKHTSGDLENSQYVDIYIPIKPL</sequence>
<dbReference type="OrthoDB" id="253601at2"/>